<sequence>VEKTLTNKAAQTSIINEIQDTVFNKGMSIDRRYLMLLSDLMTCQKGKEDSHVSGKTKGDKDNKEGGEKGEWAKYEEEHADDNGEMPLVKLLLVTLVLLQSVNMALKNPHQPQKVPWAVISADNVEILNSTMNEAIPGA</sequence>
<feature type="region of interest" description="Disordered" evidence="1">
    <location>
        <begin position="45"/>
        <end position="70"/>
    </location>
</feature>
<evidence type="ECO:0000313" key="3">
    <source>
        <dbReference type="Proteomes" id="UP000092124"/>
    </source>
</evidence>
<evidence type="ECO:0000256" key="1">
    <source>
        <dbReference type="SAM" id="MobiDB-lite"/>
    </source>
</evidence>
<dbReference type="SUPFAM" id="SSF64484">
    <property type="entry name" value="beta and beta-prime subunits of DNA dependent RNA-polymerase"/>
    <property type="match status" value="1"/>
</dbReference>
<keyword evidence="3" id="KW-1185">Reference proteome</keyword>
<organism evidence="2 3">
    <name type="scientific">Neotoma lepida</name>
    <name type="common">Desert woodrat</name>
    <dbReference type="NCBI Taxonomy" id="56216"/>
    <lineage>
        <taxon>Eukaryota</taxon>
        <taxon>Metazoa</taxon>
        <taxon>Chordata</taxon>
        <taxon>Craniata</taxon>
        <taxon>Vertebrata</taxon>
        <taxon>Euteleostomi</taxon>
        <taxon>Mammalia</taxon>
        <taxon>Eutheria</taxon>
        <taxon>Euarchontoglires</taxon>
        <taxon>Glires</taxon>
        <taxon>Rodentia</taxon>
        <taxon>Myomorpha</taxon>
        <taxon>Muroidea</taxon>
        <taxon>Cricetidae</taxon>
        <taxon>Neotominae</taxon>
        <taxon>Neotoma</taxon>
    </lineage>
</organism>
<reference evidence="2 3" key="1">
    <citation type="submission" date="2016-06" db="EMBL/GenBank/DDBJ databases">
        <title>The Draft Genome Sequence and Annotation of the Desert Woodrat Neotoma lepida.</title>
        <authorList>
            <person name="Campbell M."/>
            <person name="Oakeson K.F."/>
            <person name="Yandell M."/>
            <person name="Halpert J.R."/>
            <person name="Dearing D."/>
        </authorList>
    </citation>
    <scope>NUCLEOTIDE SEQUENCE [LARGE SCALE GENOMIC DNA]</scope>
    <source>
        <strain evidence="2">417</strain>
        <tissue evidence="2">Liver</tissue>
    </source>
</reference>
<protein>
    <submittedName>
        <fullName evidence="2">Uncharacterized protein</fullName>
    </submittedName>
</protein>
<dbReference type="STRING" id="56216.A0A1A6H7V8"/>
<dbReference type="AlphaFoldDB" id="A0A1A6H7V8"/>
<evidence type="ECO:0000313" key="2">
    <source>
        <dbReference type="EMBL" id="OBS73687.1"/>
    </source>
</evidence>
<proteinExistence type="predicted"/>
<dbReference type="EMBL" id="LZPO01044890">
    <property type="protein sequence ID" value="OBS73687.1"/>
    <property type="molecule type" value="Genomic_DNA"/>
</dbReference>
<dbReference type="Proteomes" id="UP000092124">
    <property type="component" value="Unassembled WGS sequence"/>
</dbReference>
<comment type="caution">
    <text evidence="2">The sequence shown here is derived from an EMBL/GenBank/DDBJ whole genome shotgun (WGS) entry which is preliminary data.</text>
</comment>
<gene>
    <name evidence="2" type="ORF">A6R68_15775</name>
</gene>
<dbReference type="OrthoDB" id="9838482at2759"/>
<feature type="non-terminal residue" evidence="2">
    <location>
        <position position="138"/>
    </location>
</feature>
<accession>A0A1A6H7V8</accession>
<feature type="non-terminal residue" evidence="2">
    <location>
        <position position="1"/>
    </location>
</feature>
<name>A0A1A6H7V8_NEOLE</name>